<sequence>AELGESNKKTALPSIPEAGKTLAHFPRSDWISAQYLCVPADGVVRERRRGVRGIRARGIASGVRAGAVLTIVTIVTIATIATIAEVSSETARVRRSSTSRFPERLRFVGWDQAWTPTTTI</sequence>
<keyword evidence="1" id="KW-0812">Transmembrane</keyword>
<evidence type="ECO:0000313" key="3">
    <source>
        <dbReference type="Proteomes" id="UP000034805"/>
    </source>
</evidence>
<evidence type="ECO:0000256" key="1">
    <source>
        <dbReference type="SAM" id="Phobius"/>
    </source>
</evidence>
<feature type="transmembrane region" description="Helical" evidence="1">
    <location>
        <begin position="65"/>
        <end position="86"/>
    </location>
</feature>
<protein>
    <submittedName>
        <fullName evidence="2">Uncharacterized protein</fullName>
    </submittedName>
</protein>
<keyword evidence="1" id="KW-0472">Membrane</keyword>
<name>A0A0P7VPY6_SCLFO</name>
<reference evidence="2 3" key="1">
    <citation type="submission" date="2015-08" db="EMBL/GenBank/DDBJ databases">
        <title>The genome of the Asian arowana (Scleropages formosus).</title>
        <authorList>
            <person name="Tan M.H."/>
            <person name="Gan H.M."/>
            <person name="Croft L.J."/>
            <person name="Austin C.M."/>
        </authorList>
    </citation>
    <scope>NUCLEOTIDE SEQUENCE [LARGE SCALE GENOMIC DNA]</scope>
    <source>
        <strain evidence="2">Aro1</strain>
    </source>
</reference>
<keyword evidence="1" id="KW-1133">Transmembrane helix</keyword>
<evidence type="ECO:0000313" key="2">
    <source>
        <dbReference type="EMBL" id="KPP78213.1"/>
    </source>
</evidence>
<accession>A0A0P7VPY6</accession>
<comment type="caution">
    <text evidence="2">The sequence shown here is derived from an EMBL/GenBank/DDBJ whole genome shotgun (WGS) entry which is preliminary data.</text>
</comment>
<proteinExistence type="predicted"/>
<gene>
    <name evidence="2" type="ORF">Z043_102301</name>
</gene>
<dbReference type="AlphaFoldDB" id="A0A0P7VPY6"/>
<dbReference type="Proteomes" id="UP000034805">
    <property type="component" value="Unassembled WGS sequence"/>
</dbReference>
<organism evidence="2 3">
    <name type="scientific">Scleropages formosus</name>
    <name type="common">Asian bonytongue</name>
    <name type="synonym">Osteoglossum formosum</name>
    <dbReference type="NCBI Taxonomy" id="113540"/>
    <lineage>
        <taxon>Eukaryota</taxon>
        <taxon>Metazoa</taxon>
        <taxon>Chordata</taxon>
        <taxon>Craniata</taxon>
        <taxon>Vertebrata</taxon>
        <taxon>Euteleostomi</taxon>
        <taxon>Actinopterygii</taxon>
        <taxon>Neopterygii</taxon>
        <taxon>Teleostei</taxon>
        <taxon>Osteoglossocephala</taxon>
        <taxon>Osteoglossomorpha</taxon>
        <taxon>Osteoglossiformes</taxon>
        <taxon>Osteoglossidae</taxon>
        <taxon>Scleropages</taxon>
    </lineage>
</organism>
<feature type="non-terminal residue" evidence="2">
    <location>
        <position position="1"/>
    </location>
</feature>
<dbReference type="EMBL" id="JARO02000540">
    <property type="protein sequence ID" value="KPP78213.1"/>
    <property type="molecule type" value="Genomic_DNA"/>
</dbReference>